<organism evidence="2 3">
    <name type="scientific">Cylindrotheca closterium</name>
    <dbReference type="NCBI Taxonomy" id="2856"/>
    <lineage>
        <taxon>Eukaryota</taxon>
        <taxon>Sar</taxon>
        <taxon>Stramenopiles</taxon>
        <taxon>Ochrophyta</taxon>
        <taxon>Bacillariophyta</taxon>
        <taxon>Bacillariophyceae</taxon>
        <taxon>Bacillariophycidae</taxon>
        <taxon>Bacillariales</taxon>
        <taxon>Bacillariaceae</taxon>
        <taxon>Cylindrotheca</taxon>
    </lineage>
</organism>
<accession>A0AAD2G6A9</accession>
<evidence type="ECO:0000313" key="2">
    <source>
        <dbReference type="EMBL" id="CAJ1964492.1"/>
    </source>
</evidence>
<evidence type="ECO:0000256" key="1">
    <source>
        <dbReference type="SAM" id="MobiDB-lite"/>
    </source>
</evidence>
<protein>
    <submittedName>
        <fullName evidence="2">Uncharacterized protein</fullName>
    </submittedName>
</protein>
<gene>
    <name evidence="2" type="ORF">CYCCA115_LOCUS20656</name>
</gene>
<reference evidence="2" key="1">
    <citation type="submission" date="2023-08" db="EMBL/GenBank/DDBJ databases">
        <authorList>
            <person name="Audoor S."/>
            <person name="Bilcke G."/>
        </authorList>
    </citation>
    <scope>NUCLEOTIDE SEQUENCE</scope>
</reference>
<name>A0AAD2G6A9_9STRA</name>
<dbReference type="EMBL" id="CAKOGP040002191">
    <property type="protein sequence ID" value="CAJ1964492.1"/>
    <property type="molecule type" value="Genomic_DNA"/>
</dbReference>
<dbReference type="Proteomes" id="UP001295423">
    <property type="component" value="Unassembled WGS sequence"/>
</dbReference>
<comment type="caution">
    <text evidence="2">The sequence shown here is derived from an EMBL/GenBank/DDBJ whole genome shotgun (WGS) entry which is preliminary data.</text>
</comment>
<evidence type="ECO:0000313" key="3">
    <source>
        <dbReference type="Proteomes" id="UP001295423"/>
    </source>
</evidence>
<proteinExistence type="predicted"/>
<dbReference type="AlphaFoldDB" id="A0AAD2G6A9"/>
<sequence length="98" mass="10958">MSQSNPSAIFGRFLWCDLSLCKDFFDFELLQCIMSENIQKILAQQCYVDANEPPGTAAAAAAAPETIFLHSGRQRSRRPSKPTSKEIAKQYYSPCGQH</sequence>
<feature type="region of interest" description="Disordered" evidence="1">
    <location>
        <begin position="71"/>
        <end position="98"/>
    </location>
</feature>
<keyword evidence="3" id="KW-1185">Reference proteome</keyword>